<dbReference type="AlphaFoldDB" id="A0A2M3Z8J3"/>
<name>A0A2M3Z8J3_9DIPT</name>
<dbReference type="Gene3D" id="1.10.10.60">
    <property type="entry name" value="Homeodomain-like"/>
    <property type="match status" value="1"/>
</dbReference>
<feature type="compositionally biased region" description="Acidic residues" evidence="1">
    <location>
        <begin position="65"/>
        <end position="74"/>
    </location>
</feature>
<evidence type="ECO:0000259" key="2">
    <source>
        <dbReference type="PROSITE" id="PS51925"/>
    </source>
</evidence>
<dbReference type="SMART" id="SM00151">
    <property type="entry name" value="SWIB"/>
    <property type="match status" value="1"/>
</dbReference>
<evidence type="ECO:0000259" key="3">
    <source>
        <dbReference type="PROSITE" id="PS51998"/>
    </source>
</evidence>
<dbReference type="CDD" id="cd10567">
    <property type="entry name" value="SWIB-MDM2_like"/>
    <property type="match status" value="1"/>
</dbReference>
<dbReference type="PANTHER" id="PTHR13844">
    <property type="entry name" value="SWI/SNF-RELATED MATRIX-ASSOCIATED ACTIN-DEPENDENT REGULATOR OF CHROMATIN SUBFAMILY D"/>
    <property type="match status" value="1"/>
</dbReference>
<accession>A0A2M3Z8J3</accession>
<dbReference type="Pfam" id="PF02201">
    <property type="entry name" value="SWIB"/>
    <property type="match status" value="1"/>
</dbReference>
<feature type="domain" description="DM2" evidence="2">
    <location>
        <begin position="221"/>
        <end position="298"/>
    </location>
</feature>
<sequence length="298" mass="33224">MASNPSKEELRAEIRVILKDANLEETAVKKVRMQLEKNLSCDLSARKKEVDDLVMEYVNSQGSSGEDEEEDEEDDKKGSGKKRGKSNKSSDYEEEDEEEDEDEDDDDDDYSEDEKPKGRKSGGKRGTPAKRGPAPKKKKKQNSDSEDNSGSEDDDDEEEGSDEDYRPQKGAQGAKGGTKGKKRKDDSESDSDEDWKQAKKPKAKGKAAAGGAKKGGARGTGYTRPYTLSADLAALCGAESLPRHEVVKKIWTIIKERNLYDPKNKQFAICDAELQKVIGVKRFRTFGMLKYLKPHFKD</sequence>
<feature type="compositionally biased region" description="Acidic residues" evidence="1">
    <location>
        <begin position="144"/>
        <end position="162"/>
    </location>
</feature>
<feature type="compositionally biased region" description="Acidic residues" evidence="1">
    <location>
        <begin position="92"/>
        <end position="112"/>
    </location>
</feature>
<evidence type="ECO:0000256" key="1">
    <source>
        <dbReference type="SAM" id="MobiDB-lite"/>
    </source>
</evidence>
<feature type="region of interest" description="Disordered" evidence="1">
    <location>
        <begin position="55"/>
        <end position="221"/>
    </location>
</feature>
<dbReference type="EMBL" id="GGFM01004074">
    <property type="protein sequence ID" value="MBW24825.1"/>
    <property type="molecule type" value="Transcribed_RNA"/>
</dbReference>
<dbReference type="InterPro" id="IPR019835">
    <property type="entry name" value="SWIB_domain"/>
</dbReference>
<protein>
    <submittedName>
        <fullName evidence="4">Putative rna polymerase i transcription factor uaf</fullName>
    </submittedName>
</protein>
<dbReference type="PROSITE" id="PS51925">
    <property type="entry name" value="SWIB_MDM2"/>
    <property type="match status" value="1"/>
</dbReference>
<dbReference type="SUPFAM" id="SSF109715">
    <property type="entry name" value="DEK C-terminal domain"/>
    <property type="match status" value="1"/>
</dbReference>
<dbReference type="InterPro" id="IPR014876">
    <property type="entry name" value="DEK_C"/>
</dbReference>
<dbReference type="InterPro" id="IPR036885">
    <property type="entry name" value="SWIB_MDM2_dom_sf"/>
</dbReference>
<evidence type="ECO:0000313" key="4">
    <source>
        <dbReference type="EMBL" id="MBW24825.1"/>
    </source>
</evidence>
<proteinExistence type="predicted"/>
<reference evidence="4" key="1">
    <citation type="submission" date="2018-01" db="EMBL/GenBank/DDBJ databases">
        <title>An insight into the sialome of Amazonian anophelines.</title>
        <authorList>
            <person name="Ribeiro J.M."/>
            <person name="Scarpassa V."/>
            <person name="Calvo E."/>
        </authorList>
    </citation>
    <scope>NUCLEOTIDE SEQUENCE</scope>
    <source>
        <tissue evidence="4">Salivary glands</tissue>
    </source>
</reference>
<organism evidence="4">
    <name type="scientific">Anopheles braziliensis</name>
    <dbReference type="NCBI Taxonomy" id="58242"/>
    <lineage>
        <taxon>Eukaryota</taxon>
        <taxon>Metazoa</taxon>
        <taxon>Ecdysozoa</taxon>
        <taxon>Arthropoda</taxon>
        <taxon>Hexapoda</taxon>
        <taxon>Insecta</taxon>
        <taxon>Pterygota</taxon>
        <taxon>Neoptera</taxon>
        <taxon>Endopterygota</taxon>
        <taxon>Diptera</taxon>
        <taxon>Nematocera</taxon>
        <taxon>Culicoidea</taxon>
        <taxon>Culicidae</taxon>
        <taxon>Anophelinae</taxon>
        <taxon>Anopheles</taxon>
    </lineage>
</organism>
<dbReference type="Pfam" id="PF08766">
    <property type="entry name" value="DEK_C"/>
    <property type="match status" value="1"/>
</dbReference>
<feature type="domain" description="DEK-C" evidence="3">
    <location>
        <begin position="4"/>
        <end position="59"/>
    </location>
</feature>
<dbReference type="PROSITE" id="PS51998">
    <property type="entry name" value="DEK_C"/>
    <property type="match status" value="1"/>
</dbReference>
<dbReference type="Gene3D" id="1.10.245.10">
    <property type="entry name" value="SWIB/MDM2 domain"/>
    <property type="match status" value="1"/>
</dbReference>
<dbReference type="InterPro" id="IPR003121">
    <property type="entry name" value="SWIB_MDM2_domain"/>
</dbReference>
<dbReference type="SUPFAM" id="SSF47592">
    <property type="entry name" value="SWIB/MDM2 domain"/>
    <property type="match status" value="1"/>
</dbReference>